<dbReference type="InterPro" id="IPR006829">
    <property type="entry name" value="LXG_dom"/>
</dbReference>
<evidence type="ECO:0000259" key="2">
    <source>
        <dbReference type="Pfam" id="PF04740"/>
    </source>
</evidence>
<reference evidence="3 4" key="1">
    <citation type="submission" date="2021-03" db="EMBL/GenBank/DDBJ databases">
        <title>Genomic Encyclopedia of Type Strains, Phase IV (KMG-IV): sequencing the most valuable type-strain genomes for metagenomic binning, comparative biology and taxonomic classification.</title>
        <authorList>
            <person name="Goeker M."/>
        </authorList>
    </citation>
    <scope>NUCLEOTIDE SEQUENCE [LARGE SCALE GENOMIC DNA]</scope>
    <source>
        <strain evidence="3 4">DSM 25609</strain>
    </source>
</reference>
<dbReference type="EMBL" id="JAGGKX010000015">
    <property type="protein sequence ID" value="MBP1970604.1"/>
    <property type="molecule type" value="Genomic_DNA"/>
</dbReference>
<name>A0ABS4II34_9BACI</name>
<protein>
    <submittedName>
        <fullName evidence="3">Ribonuclease toxin of YeeF-YezG toxin-antitoxin module</fullName>
    </submittedName>
</protein>
<evidence type="ECO:0000256" key="1">
    <source>
        <dbReference type="ARBA" id="ARBA00034117"/>
    </source>
</evidence>
<comment type="caution">
    <text evidence="3">The sequence shown here is derived from an EMBL/GenBank/DDBJ whole genome shotgun (WGS) entry which is preliminary data.</text>
</comment>
<organism evidence="3 4">
    <name type="scientific">Virgibacillus natechei</name>
    <dbReference type="NCBI Taxonomy" id="1216297"/>
    <lineage>
        <taxon>Bacteria</taxon>
        <taxon>Bacillati</taxon>
        <taxon>Bacillota</taxon>
        <taxon>Bacilli</taxon>
        <taxon>Bacillales</taxon>
        <taxon>Bacillaceae</taxon>
        <taxon>Virgibacillus</taxon>
    </lineage>
</organism>
<keyword evidence="4" id="KW-1185">Reference proteome</keyword>
<dbReference type="Proteomes" id="UP001519345">
    <property type="component" value="Unassembled WGS sequence"/>
</dbReference>
<feature type="domain" description="LXG" evidence="2">
    <location>
        <begin position="2"/>
        <end position="63"/>
    </location>
</feature>
<comment type="similarity">
    <text evidence="1">In the N-terminal section; belongs to the LXG family.</text>
</comment>
<proteinExistence type="inferred from homology"/>
<accession>A0ABS4II34</accession>
<evidence type="ECO:0000313" key="4">
    <source>
        <dbReference type="Proteomes" id="UP001519345"/>
    </source>
</evidence>
<evidence type="ECO:0000313" key="3">
    <source>
        <dbReference type="EMBL" id="MBP1970604.1"/>
    </source>
</evidence>
<gene>
    <name evidence="3" type="ORF">J2Z83_002740</name>
</gene>
<dbReference type="Pfam" id="PF04740">
    <property type="entry name" value="LXG"/>
    <property type="match status" value="1"/>
</dbReference>
<sequence>MKVLDVDSLMTGLEEGVRDIDDIHEKISAVQRSIRDFHSMEDALRGKGGASIRNFFNEVQQHFSFFCINH</sequence>